<feature type="compositionally biased region" description="Pro residues" evidence="1">
    <location>
        <begin position="298"/>
        <end position="312"/>
    </location>
</feature>
<feature type="region of interest" description="Disordered" evidence="1">
    <location>
        <begin position="1"/>
        <end position="199"/>
    </location>
</feature>
<feature type="compositionally biased region" description="Low complexity" evidence="1">
    <location>
        <begin position="79"/>
        <end position="114"/>
    </location>
</feature>
<feature type="compositionally biased region" description="Basic and acidic residues" evidence="1">
    <location>
        <begin position="236"/>
        <end position="245"/>
    </location>
</feature>
<name>A0ABM4SGC5_BOSIN</name>
<organism evidence="2 3">
    <name type="scientific">Bos indicus</name>
    <name type="common">Zebu</name>
    <dbReference type="NCBI Taxonomy" id="9915"/>
    <lineage>
        <taxon>Eukaryota</taxon>
        <taxon>Metazoa</taxon>
        <taxon>Chordata</taxon>
        <taxon>Craniata</taxon>
        <taxon>Vertebrata</taxon>
        <taxon>Euteleostomi</taxon>
        <taxon>Mammalia</taxon>
        <taxon>Eutheria</taxon>
        <taxon>Laurasiatheria</taxon>
        <taxon>Artiodactyla</taxon>
        <taxon>Ruminantia</taxon>
        <taxon>Pecora</taxon>
        <taxon>Bovidae</taxon>
        <taxon>Bovinae</taxon>
        <taxon>Bos</taxon>
    </lineage>
</organism>
<dbReference type="Proteomes" id="UP001652663">
    <property type="component" value="Chromosome 6"/>
</dbReference>
<protein>
    <recommendedName>
        <fullName evidence="4">Basic proline-rich protein-like</fullName>
    </recommendedName>
</protein>
<feature type="compositionally biased region" description="Low complexity" evidence="1">
    <location>
        <begin position="44"/>
        <end position="58"/>
    </location>
</feature>
<dbReference type="RefSeq" id="XP_070646854.1">
    <property type="nucleotide sequence ID" value="XM_070790753.1"/>
</dbReference>
<feature type="region of interest" description="Disordered" evidence="1">
    <location>
        <begin position="363"/>
        <end position="383"/>
    </location>
</feature>
<evidence type="ECO:0000256" key="1">
    <source>
        <dbReference type="SAM" id="MobiDB-lite"/>
    </source>
</evidence>
<sequence>MTLRESQAGTRGAVRPQTEDPKLGTGAWRDTGGGGHTRAAGQVPGRPGLHLPHLPRSLGFGGGSATPPVASLSSRSPMTPRLSPSAPSSPSTLSPPGAGAHPSPGPSGPAHYPPQYTEPRGSHAHLRPGSPGCPQPASCPLCLGTDGLVLRLQPPDPELPEGSPRAEESRAPGKLRVPISVADPVAPPDAAKHGPALPAGASSVTLTPICDPGCIRGRAPHLESGGTAPWALPHWPDSRSREKPPCHVLNSRLPPTPGTYTQPHPRASLKDSQPSADYLGWKGLCCPSAAGNPKEGPPKPPQPVRSHAPPPASLLAPEPAPTALCILVVQHILSACLDGGSLTPRHHAPSRILRAFRPCWQPRGAQVHTPSNPRPPTPHQHPT</sequence>
<evidence type="ECO:0000313" key="2">
    <source>
        <dbReference type="Proteomes" id="UP001652663"/>
    </source>
</evidence>
<reference evidence="3" key="1">
    <citation type="submission" date="2025-08" db="UniProtKB">
        <authorList>
            <consortium name="RefSeq"/>
        </authorList>
    </citation>
    <scope>IDENTIFICATION</scope>
    <source>
        <tissue evidence="3">Blood</tissue>
    </source>
</reference>
<evidence type="ECO:0008006" key="4">
    <source>
        <dbReference type="Google" id="ProtNLM"/>
    </source>
</evidence>
<evidence type="ECO:0000313" key="3">
    <source>
        <dbReference type="RefSeq" id="XP_070646854.1"/>
    </source>
</evidence>
<keyword evidence="2" id="KW-1185">Reference proteome</keyword>
<feature type="compositionally biased region" description="Pro residues" evidence="1">
    <location>
        <begin position="372"/>
        <end position="383"/>
    </location>
</feature>
<accession>A0ABM4SGC5</accession>
<gene>
    <name evidence="3" type="primary">LOC139183504</name>
</gene>
<feature type="region of interest" description="Disordered" evidence="1">
    <location>
        <begin position="220"/>
        <end position="273"/>
    </location>
</feature>
<dbReference type="GeneID" id="139183504"/>
<feature type="region of interest" description="Disordered" evidence="1">
    <location>
        <begin position="289"/>
        <end position="315"/>
    </location>
</feature>
<proteinExistence type="predicted"/>